<dbReference type="PANTHER" id="PTHR37305:SF1">
    <property type="entry name" value="MEMBRANE PROTEIN"/>
    <property type="match status" value="1"/>
</dbReference>
<protein>
    <recommendedName>
        <fullName evidence="4">ABC transporter permease</fullName>
    </recommendedName>
</protein>
<proteinExistence type="predicted"/>
<feature type="transmembrane region" description="Helical" evidence="1">
    <location>
        <begin position="12"/>
        <end position="33"/>
    </location>
</feature>
<evidence type="ECO:0000313" key="2">
    <source>
        <dbReference type="EMBL" id="BDZ49473.1"/>
    </source>
</evidence>
<dbReference type="Proteomes" id="UP001321486">
    <property type="component" value="Chromosome"/>
</dbReference>
<accession>A0ABN6Y0I0</accession>
<keyword evidence="1" id="KW-1133">Transmembrane helix</keyword>
<feature type="transmembrane region" description="Helical" evidence="1">
    <location>
        <begin position="185"/>
        <end position="204"/>
    </location>
</feature>
<keyword evidence="1" id="KW-0812">Transmembrane</keyword>
<feature type="transmembrane region" description="Helical" evidence="1">
    <location>
        <begin position="235"/>
        <end position="256"/>
    </location>
</feature>
<dbReference type="RefSeq" id="WP_286346259.1">
    <property type="nucleotide sequence ID" value="NZ_AP027732.1"/>
</dbReference>
<evidence type="ECO:0000313" key="3">
    <source>
        <dbReference type="Proteomes" id="UP001321486"/>
    </source>
</evidence>
<feature type="transmembrane region" description="Helical" evidence="1">
    <location>
        <begin position="74"/>
        <end position="92"/>
    </location>
</feature>
<reference evidence="3" key="1">
    <citation type="journal article" date="2019" name="Int. J. Syst. Evol. Microbiol.">
        <title>The Global Catalogue of Microorganisms (GCM) 10K type strain sequencing project: providing services to taxonomists for standard genome sequencing and annotation.</title>
        <authorList>
            <consortium name="The Broad Institute Genomics Platform"/>
            <consortium name="The Broad Institute Genome Sequencing Center for Infectious Disease"/>
            <person name="Wu L."/>
            <person name="Ma J."/>
        </authorList>
    </citation>
    <scope>NUCLEOTIDE SEQUENCE [LARGE SCALE GENOMIC DNA]</scope>
    <source>
        <strain evidence="3">NBRC 108728</strain>
    </source>
</reference>
<evidence type="ECO:0008006" key="4">
    <source>
        <dbReference type="Google" id="ProtNLM"/>
    </source>
</evidence>
<gene>
    <name evidence="2" type="ORF">GCM10025867_17140</name>
</gene>
<dbReference type="EMBL" id="AP027732">
    <property type="protein sequence ID" value="BDZ49473.1"/>
    <property type="molecule type" value="Genomic_DNA"/>
</dbReference>
<organism evidence="2 3">
    <name type="scientific">Frondihabitans sucicola</name>
    <dbReference type="NCBI Taxonomy" id="1268041"/>
    <lineage>
        <taxon>Bacteria</taxon>
        <taxon>Bacillati</taxon>
        <taxon>Actinomycetota</taxon>
        <taxon>Actinomycetes</taxon>
        <taxon>Micrococcales</taxon>
        <taxon>Microbacteriaceae</taxon>
        <taxon>Frondihabitans</taxon>
    </lineage>
</organism>
<feature type="transmembrane region" description="Helical" evidence="1">
    <location>
        <begin position="155"/>
        <end position="178"/>
    </location>
</feature>
<dbReference type="Pfam" id="PF12679">
    <property type="entry name" value="ABC2_membrane_2"/>
    <property type="match status" value="1"/>
</dbReference>
<keyword evidence="1" id="KW-0472">Membrane</keyword>
<feature type="transmembrane region" description="Helical" evidence="1">
    <location>
        <begin position="122"/>
        <end position="143"/>
    </location>
</feature>
<name>A0ABN6Y0I0_9MICO</name>
<sequence length="263" mass="27207">MIALFRKVFTDSGLGLLLWCVVIAAPAALYLPLFPSIGGNAQMQKLIDGLPAALTKTINYQSISTGSGYTQSTYFGLIGFVLVSVAAIRWGASAIGGDEETGILELTLAHGVTRSEVIVARYAALLVRVAALAVVAFLVVLAFDAPGDLELDLGHLAGTAVVFGALALVAASVAFLFGAAFGRSVWGVAAGALVTALGYVFNALGNQEARLEWLHHLSPYSWAFGGQPLSSGSSLAGLLGLLALSAVAFVVALLVFRRRDVGV</sequence>
<dbReference type="PANTHER" id="PTHR37305">
    <property type="entry name" value="INTEGRAL MEMBRANE PROTEIN-RELATED"/>
    <property type="match status" value="1"/>
</dbReference>
<evidence type="ECO:0000256" key="1">
    <source>
        <dbReference type="SAM" id="Phobius"/>
    </source>
</evidence>
<keyword evidence="3" id="KW-1185">Reference proteome</keyword>